<reference evidence="1 2" key="1">
    <citation type="submission" date="2019-02" db="EMBL/GenBank/DDBJ databases">
        <title>Opniocepnalus argus genome.</title>
        <authorList>
            <person name="Zhou C."/>
            <person name="Xiao S."/>
        </authorList>
    </citation>
    <scope>NUCLEOTIDE SEQUENCE [LARGE SCALE GENOMIC DNA]</scope>
    <source>
        <strain evidence="1">OARG1902GOOAL</strain>
        <tissue evidence="1">Muscle</tissue>
    </source>
</reference>
<name>A0A6G1QTF0_CHAAH</name>
<sequence length="68" mass="7805">MRMLSIYLRTNFKTPELQSETDSHIVSWCSEVIPVISSRSLDQMLPNVGDNMTKAFVVENVVLIEFFP</sequence>
<dbReference type="AlphaFoldDB" id="A0A6G1QTF0"/>
<gene>
    <name evidence="1" type="ORF">EXN66_Car021264</name>
</gene>
<dbReference type="Proteomes" id="UP000503349">
    <property type="component" value="Chromosome 22"/>
</dbReference>
<accession>A0A6G1QTF0</accession>
<organism evidence="1 2">
    <name type="scientific">Channa argus</name>
    <name type="common">Northern snakehead</name>
    <name type="synonym">Ophicephalus argus</name>
    <dbReference type="NCBI Taxonomy" id="215402"/>
    <lineage>
        <taxon>Eukaryota</taxon>
        <taxon>Metazoa</taxon>
        <taxon>Chordata</taxon>
        <taxon>Craniata</taxon>
        <taxon>Vertebrata</taxon>
        <taxon>Euteleostomi</taxon>
        <taxon>Actinopterygii</taxon>
        <taxon>Neopterygii</taxon>
        <taxon>Teleostei</taxon>
        <taxon>Neoteleostei</taxon>
        <taxon>Acanthomorphata</taxon>
        <taxon>Anabantaria</taxon>
        <taxon>Anabantiformes</taxon>
        <taxon>Channoidei</taxon>
        <taxon>Channidae</taxon>
        <taxon>Channa</taxon>
    </lineage>
</organism>
<evidence type="ECO:0000313" key="1">
    <source>
        <dbReference type="EMBL" id="KAF3705573.1"/>
    </source>
</evidence>
<keyword evidence="2" id="KW-1185">Reference proteome</keyword>
<protein>
    <submittedName>
        <fullName evidence="1">Uncharacterized protein</fullName>
    </submittedName>
</protein>
<dbReference type="EMBL" id="CM015733">
    <property type="protein sequence ID" value="KAF3705573.1"/>
    <property type="molecule type" value="Genomic_DNA"/>
</dbReference>
<evidence type="ECO:0000313" key="2">
    <source>
        <dbReference type="Proteomes" id="UP000503349"/>
    </source>
</evidence>
<proteinExistence type="predicted"/>
<reference evidence="2" key="2">
    <citation type="submission" date="2019-02" db="EMBL/GenBank/DDBJ databases">
        <title>Opniocepnalus argus Var Kimnra genome.</title>
        <authorList>
            <person name="Zhou C."/>
            <person name="Xiao S."/>
        </authorList>
    </citation>
    <scope>NUCLEOTIDE SEQUENCE [LARGE SCALE GENOMIC DNA]</scope>
</reference>